<dbReference type="RefSeq" id="WP_216325427.1">
    <property type="nucleotide sequence ID" value="NZ_JAHKRT010000006.1"/>
</dbReference>
<dbReference type="InterPro" id="IPR009297">
    <property type="entry name" value="DUF952"/>
</dbReference>
<dbReference type="Proteomes" id="UP000776276">
    <property type="component" value="Unassembled WGS sequence"/>
</dbReference>
<reference evidence="1 2" key="1">
    <citation type="submission" date="2021-06" db="EMBL/GenBank/DDBJ databases">
        <title>Sphingomonas sp. XMGL2, whole genome shotgun sequencing project.</title>
        <authorList>
            <person name="Zhao G."/>
            <person name="Shen L."/>
        </authorList>
    </citation>
    <scope>NUCLEOTIDE SEQUENCE [LARGE SCALE GENOMIC DNA]</scope>
    <source>
        <strain evidence="1 2">XMGL2</strain>
    </source>
</reference>
<dbReference type="PANTHER" id="PTHR34129">
    <property type="entry name" value="BLR1139 PROTEIN"/>
    <property type="match status" value="1"/>
</dbReference>
<comment type="caution">
    <text evidence="1">The sequence shown here is derived from an EMBL/GenBank/DDBJ whole genome shotgun (WGS) entry which is preliminary data.</text>
</comment>
<dbReference type="PANTHER" id="PTHR34129:SF1">
    <property type="entry name" value="DUF952 DOMAIN-CONTAINING PROTEIN"/>
    <property type="match status" value="1"/>
</dbReference>
<protein>
    <submittedName>
        <fullName evidence="1">DUF952 domain-containing protein</fullName>
    </submittedName>
</protein>
<dbReference type="Pfam" id="PF06108">
    <property type="entry name" value="DUF952"/>
    <property type="match status" value="1"/>
</dbReference>
<proteinExistence type="predicted"/>
<evidence type="ECO:0000313" key="1">
    <source>
        <dbReference type="EMBL" id="MBU3078735.1"/>
    </source>
</evidence>
<accession>A0ABS6BKA6</accession>
<keyword evidence="2" id="KW-1185">Reference proteome</keyword>
<organism evidence="1 2">
    <name type="scientific">Sphingomonas quercus</name>
    <dbReference type="NCBI Taxonomy" id="2842451"/>
    <lineage>
        <taxon>Bacteria</taxon>
        <taxon>Pseudomonadati</taxon>
        <taxon>Pseudomonadota</taxon>
        <taxon>Alphaproteobacteria</taxon>
        <taxon>Sphingomonadales</taxon>
        <taxon>Sphingomonadaceae</taxon>
        <taxon>Sphingomonas</taxon>
    </lineage>
</organism>
<sequence>MSDAVAYKILTADQWRALDLDGRFAGAPVDLADGYIHLSTAAQLGETAAKHFAGQDGLIVAAVDIAALGEAIRWEVSRGGALFPHLYGALTKADLLWAEAMPLVEGRHQLPRGLPAAAA</sequence>
<name>A0ABS6BKA6_9SPHN</name>
<dbReference type="EMBL" id="JAHKRT010000006">
    <property type="protein sequence ID" value="MBU3078735.1"/>
    <property type="molecule type" value="Genomic_DNA"/>
</dbReference>
<gene>
    <name evidence="1" type="ORF">KOF26_12735</name>
</gene>
<evidence type="ECO:0000313" key="2">
    <source>
        <dbReference type="Proteomes" id="UP000776276"/>
    </source>
</evidence>